<comment type="caution">
    <text evidence="6">The sequence shown here is derived from an EMBL/GenBank/DDBJ whole genome shotgun (WGS) entry which is preliminary data.</text>
</comment>
<dbReference type="GO" id="GO:0008270">
    <property type="term" value="F:zinc ion binding"/>
    <property type="evidence" value="ECO:0007669"/>
    <property type="project" value="UniProtKB-KW"/>
</dbReference>
<evidence type="ECO:0000313" key="6">
    <source>
        <dbReference type="EMBL" id="KAL3671635.1"/>
    </source>
</evidence>
<evidence type="ECO:0000259" key="5">
    <source>
        <dbReference type="SMART" id="SM00249"/>
    </source>
</evidence>
<reference evidence="6 7" key="1">
    <citation type="submission" date="2024-09" db="EMBL/GenBank/DDBJ databases">
        <title>Genome sequencing and assembly of Phytophthora oleae, isolate VK10A, causative agent of rot of olive drupes.</title>
        <authorList>
            <person name="Conti Taguali S."/>
            <person name="Riolo M."/>
            <person name="La Spada F."/>
            <person name="Cacciola S.O."/>
            <person name="Dionisio G."/>
        </authorList>
    </citation>
    <scope>NUCLEOTIDE SEQUENCE [LARGE SCALE GENOMIC DNA]</scope>
    <source>
        <strain evidence="6 7">VK10A</strain>
    </source>
</reference>
<evidence type="ECO:0000256" key="1">
    <source>
        <dbReference type="ARBA" id="ARBA00022723"/>
    </source>
</evidence>
<dbReference type="InterPro" id="IPR001965">
    <property type="entry name" value="Znf_PHD"/>
</dbReference>
<gene>
    <name evidence="6" type="ORF">V7S43_003549</name>
</gene>
<evidence type="ECO:0000256" key="2">
    <source>
        <dbReference type="ARBA" id="ARBA00022771"/>
    </source>
</evidence>
<sequence length="697" mass="77531">MTTRVEGRGDGAFNELVALLLRNENGEKQAGDTELDMRRLLMLARDVHLRDQFVQVQGVSRVTLIARSTTNASTQRLCAGILGNLAHSERGRLSASSCDRWNCVSHRHQCPLSMLLMNTCSGGDSDLARVSAAALLAFSTQNHCQRHLDTLGGIPILLRVLDVKQADGSATDVAIYAAATLWNLCKAPAILLKLETIYGLLKEQLTRKLSNLLITPLESYQLFLSPTGERGMPVLLDFDGENLNVLVTASITTQLSVVLSIQNYVGRIRSLADQFRPKTPPPYAVTRRSKLQEGYYPAGEQSGTSVAHYDESGVLASRTCAVCTKLIPVKPSRRKRTRLALVCSRDGCGQVYHLTCSRWARLSEEAIADITTEKSDARFYCDACVITKPLCYWDFLAAHPQHELLLTQNLFKAIGIVRVPLSPTATLIEAENMTAQTKTKETEVSKRESSQHQRTESAAGESVADFDEEDRSPWPSVMLLDRNSNLVAVGDKSFRIPASSRDPEMYIVVVRYVTIRAYPATRQERAIPKKGEGSVNNSEFKWEVSYARQGVLDMTFASGSAVFWPTSFTRDVLALEYTRRSLDELESTYLYEFQGEQPHDKMFSVGGYSLKQSTTATPTATVPDPFTAENINGVWMNLTPRKGICMKLLATQIGHLKKLQEVHLLQTKKSDKPKAGRKIRKPHFPRQQLNKIAVDMT</sequence>
<dbReference type="SMART" id="SM00185">
    <property type="entry name" value="ARM"/>
    <property type="match status" value="2"/>
</dbReference>
<dbReference type="Gene3D" id="1.25.10.10">
    <property type="entry name" value="Leucine-rich Repeat Variant"/>
    <property type="match status" value="1"/>
</dbReference>
<organism evidence="6 7">
    <name type="scientific">Phytophthora oleae</name>
    <dbReference type="NCBI Taxonomy" id="2107226"/>
    <lineage>
        <taxon>Eukaryota</taxon>
        <taxon>Sar</taxon>
        <taxon>Stramenopiles</taxon>
        <taxon>Oomycota</taxon>
        <taxon>Peronosporomycetes</taxon>
        <taxon>Peronosporales</taxon>
        <taxon>Peronosporaceae</taxon>
        <taxon>Phytophthora</taxon>
    </lineage>
</organism>
<keyword evidence="1" id="KW-0479">Metal-binding</keyword>
<feature type="region of interest" description="Disordered" evidence="4">
    <location>
        <begin position="436"/>
        <end position="470"/>
    </location>
</feature>
<dbReference type="InterPro" id="IPR011989">
    <property type="entry name" value="ARM-like"/>
</dbReference>
<dbReference type="InterPro" id="IPR016024">
    <property type="entry name" value="ARM-type_fold"/>
</dbReference>
<keyword evidence="2" id="KW-0863">Zinc-finger</keyword>
<dbReference type="SUPFAM" id="SSF48371">
    <property type="entry name" value="ARM repeat"/>
    <property type="match status" value="1"/>
</dbReference>
<feature type="compositionally biased region" description="Basic and acidic residues" evidence="4">
    <location>
        <begin position="438"/>
        <end position="455"/>
    </location>
</feature>
<evidence type="ECO:0000256" key="3">
    <source>
        <dbReference type="ARBA" id="ARBA00022833"/>
    </source>
</evidence>
<dbReference type="SMART" id="SM00249">
    <property type="entry name" value="PHD"/>
    <property type="match status" value="1"/>
</dbReference>
<dbReference type="Proteomes" id="UP001632037">
    <property type="component" value="Unassembled WGS sequence"/>
</dbReference>
<evidence type="ECO:0000313" key="7">
    <source>
        <dbReference type="Proteomes" id="UP001632037"/>
    </source>
</evidence>
<dbReference type="EMBL" id="JBIMZQ010000005">
    <property type="protein sequence ID" value="KAL3671635.1"/>
    <property type="molecule type" value="Genomic_DNA"/>
</dbReference>
<evidence type="ECO:0000256" key="4">
    <source>
        <dbReference type="SAM" id="MobiDB-lite"/>
    </source>
</evidence>
<keyword evidence="7" id="KW-1185">Reference proteome</keyword>
<proteinExistence type="predicted"/>
<name>A0ABD3G0Q0_9STRA</name>
<dbReference type="AlphaFoldDB" id="A0ABD3G0Q0"/>
<dbReference type="InterPro" id="IPR000225">
    <property type="entry name" value="Armadillo"/>
</dbReference>
<protein>
    <recommendedName>
        <fullName evidence="5">Zinc finger PHD-type domain-containing protein</fullName>
    </recommendedName>
</protein>
<accession>A0ABD3G0Q0</accession>
<keyword evidence="3" id="KW-0862">Zinc</keyword>
<feature type="domain" description="Zinc finger PHD-type" evidence="5">
    <location>
        <begin position="319"/>
        <end position="385"/>
    </location>
</feature>